<protein>
    <submittedName>
        <fullName evidence="5">Phenylacetic acid degradation protein PaaD</fullName>
    </submittedName>
</protein>
<dbReference type="InterPro" id="IPR006683">
    <property type="entry name" value="Thioestr_dom"/>
</dbReference>
<dbReference type="SUPFAM" id="SSF54637">
    <property type="entry name" value="Thioesterase/thiol ester dehydrase-isomerase"/>
    <property type="match status" value="1"/>
</dbReference>
<dbReference type="EMBL" id="PYBW01000140">
    <property type="protein sequence ID" value="PYC68192.1"/>
    <property type="molecule type" value="Genomic_DNA"/>
</dbReference>
<evidence type="ECO:0000259" key="4">
    <source>
        <dbReference type="Pfam" id="PF03061"/>
    </source>
</evidence>
<dbReference type="Proteomes" id="UP000248039">
    <property type="component" value="Unassembled WGS sequence"/>
</dbReference>
<feature type="compositionally biased region" description="Basic and acidic residues" evidence="3">
    <location>
        <begin position="11"/>
        <end position="23"/>
    </location>
</feature>
<feature type="domain" description="Thioesterase" evidence="4">
    <location>
        <begin position="54"/>
        <end position="128"/>
    </location>
</feature>
<dbReference type="Pfam" id="PF03061">
    <property type="entry name" value="4HBT"/>
    <property type="match status" value="1"/>
</dbReference>
<dbReference type="OrthoDB" id="32575at2"/>
<evidence type="ECO:0000256" key="2">
    <source>
        <dbReference type="ARBA" id="ARBA00022801"/>
    </source>
</evidence>
<comment type="similarity">
    <text evidence="1">Belongs to the thioesterase PaaI family.</text>
</comment>
<reference evidence="5 6" key="1">
    <citation type="submission" date="2018-03" db="EMBL/GenBank/DDBJ databases">
        <title>Bioinformatic expansion and discovery of thiopeptide antibiotics.</title>
        <authorList>
            <person name="Schwalen C.J."/>
            <person name="Hudson G.A."/>
            <person name="Mitchell D.A."/>
        </authorList>
    </citation>
    <scope>NUCLEOTIDE SEQUENCE [LARGE SCALE GENOMIC DNA]</scope>
    <source>
        <strain evidence="5 6">ATCC 21389</strain>
    </source>
</reference>
<dbReference type="InterPro" id="IPR029069">
    <property type="entry name" value="HotDog_dom_sf"/>
</dbReference>
<dbReference type="InterPro" id="IPR052723">
    <property type="entry name" value="Acyl-CoA_thioesterase_PaaI"/>
</dbReference>
<dbReference type="InterPro" id="IPR011973">
    <property type="entry name" value="PaaD"/>
</dbReference>
<keyword evidence="2" id="KW-0378">Hydrolase</keyword>
<dbReference type="Gene3D" id="3.10.129.10">
    <property type="entry name" value="Hotdog Thioesterase"/>
    <property type="match status" value="1"/>
</dbReference>
<dbReference type="NCBIfam" id="TIGR00369">
    <property type="entry name" value="unchar_dom_1"/>
    <property type="match status" value="1"/>
</dbReference>
<evidence type="ECO:0000313" key="5">
    <source>
        <dbReference type="EMBL" id="PYC68192.1"/>
    </source>
</evidence>
<keyword evidence="6" id="KW-1185">Reference proteome</keyword>
<dbReference type="NCBIfam" id="TIGR02286">
    <property type="entry name" value="PaaD"/>
    <property type="match status" value="1"/>
</dbReference>
<name>A0A2V4MU34_9ACTN</name>
<dbReference type="GO" id="GO:0016289">
    <property type="term" value="F:acyl-CoA hydrolase activity"/>
    <property type="evidence" value="ECO:0007669"/>
    <property type="project" value="UniProtKB-ARBA"/>
</dbReference>
<dbReference type="PANTHER" id="PTHR42856:SF1">
    <property type="entry name" value="ACYL-COENZYME A THIOESTERASE PAAI"/>
    <property type="match status" value="1"/>
</dbReference>
<sequence>MAAMGAEDTDGVSRAREMADRDPTNRALGIELVEVGPGRATLRMRVGEAMLNGHGTMHGGYLFLLADAAFAVACNTHGPVTVAQGAQVSFLRPARAGEELTAAAVERERAGRSGIYDVTVRRAGGETVAEFRGQSAMLAGRP</sequence>
<dbReference type="FunFam" id="3.10.129.10:FF:000022">
    <property type="entry name" value="Phenylacetic acid degradation protein"/>
    <property type="match status" value="1"/>
</dbReference>
<feature type="region of interest" description="Disordered" evidence="3">
    <location>
        <begin position="1"/>
        <end position="23"/>
    </location>
</feature>
<evidence type="ECO:0000313" key="6">
    <source>
        <dbReference type="Proteomes" id="UP000248039"/>
    </source>
</evidence>
<dbReference type="AlphaFoldDB" id="A0A2V4MU34"/>
<dbReference type="PANTHER" id="PTHR42856">
    <property type="entry name" value="ACYL-COENZYME A THIOESTERASE PAAI"/>
    <property type="match status" value="1"/>
</dbReference>
<organism evidence="5 6">
    <name type="scientific">Streptomyces tateyamensis</name>
    <dbReference type="NCBI Taxonomy" id="565073"/>
    <lineage>
        <taxon>Bacteria</taxon>
        <taxon>Bacillati</taxon>
        <taxon>Actinomycetota</taxon>
        <taxon>Actinomycetes</taxon>
        <taxon>Kitasatosporales</taxon>
        <taxon>Streptomycetaceae</taxon>
        <taxon>Streptomyces</taxon>
    </lineage>
</organism>
<gene>
    <name evidence="5" type="primary">paaD</name>
    <name evidence="5" type="ORF">C7C46_29265</name>
</gene>
<comment type="caution">
    <text evidence="5">The sequence shown here is derived from an EMBL/GenBank/DDBJ whole genome shotgun (WGS) entry which is preliminary data.</text>
</comment>
<proteinExistence type="inferred from homology"/>
<evidence type="ECO:0000256" key="1">
    <source>
        <dbReference type="ARBA" id="ARBA00008324"/>
    </source>
</evidence>
<dbReference type="InterPro" id="IPR003736">
    <property type="entry name" value="PAAI_dom"/>
</dbReference>
<accession>A0A2V4MU34</accession>
<evidence type="ECO:0000256" key="3">
    <source>
        <dbReference type="SAM" id="MobiDB-lite"/>
    </source>
</evidence>
<dbReference type="CDD" id="cd03443">
    <property type="entry name" value="PaaI_thioesterase"/>
    <property type="match status" value="1"/>
</dbReference>